<evidence type="ECO:0000256" key="3">
    <source>
        <dbReference type="ARBA" id="ARBA00022448"/>
    </source>
</evidence>
<organism evidence="9 10">
    <name type="scientific">Bacteroides sedimenti</name>
    <dbReference type="NCBI Taxonomy" id="2136147"/>
    <lineage>
        <taxon>Bacteria</taxon>
        <taxon>Pseudomonadati</taxon>
        <taxon>Bacteroidota</taxon>
        <taxon>Bacteroidia</taxon>
        <taxon>Bacteroidales</taxon>
        <taxon>Bacteroidaceae</taxon>
        <taxon>Bacteroides</taxon>
    </lineage>
</organism>
<evidence type="ECO:0000256" key="6">
    <source>
        <dbReference type="ARBA" id="ARBA00023136"/>
    </source>
</evidence>
<dbReference type="PANTHER" id="PTHR23514">
    <property type="entry name" value="BYPASS OF STOP CODON PROTEIN 6"/>
    <property type="match status" value="1"/>
</dbReference>
<evidence type="ECO:0000256" key="1">
    <source>
        <dbReference type="ARBA" id="ARBA00004127"/>
    </source>
</evidence>
<feature type="transmembrane region" description="Helical" evidence="7">
    <location>
        <begin position="44"/>
        <end position="64"/>
    </location>
</feature>
<dbReference type="Pfam" id="PF07690">
    <property type="entry name" value="MFS_1"/>
    <property type="match status" value="1"/>
</dbReference>
<feature type="domain" description="Major facilitator superfamily (MFS) profile" evidence="8">
    <location>
        <begin position="10"/>
        <end position="382"/>
    </location>
</feature>
<evidence type="ECO:0000313" key="9">
    <source>
        <dbReference type="EMBL" id="BEG98178.1"/>
    </source>
</evidence>
<protein>
    <recommendedName>
        <fullName evidence="8">Major facilitator superfamily (MFS) profile domain-containing protein</fullName>
    </recommendedName>
</protein>
<dbReference type="EMBL" id="AP028055">
    <property type="protein sequence ID" value="BEG98178.1"/>
    <property type="molecule type" value="Genomic_DNA"/>
</dbReference>
<dbReference type="InterPro" id="IPR051788">
    <property type="entry name" value="MFS_Transporter"/>
</dbReference>
<keyword evidence="4 7" id="KW-0812">Transmembrane</keyword>
<feature type="transmembrane region" description="Helical" evidence="7">
    <location>
        <begin position="273"/>
        <end position="291"/>
    </location>
</feature>
<keyword evidence="3" id="KW-0813">Transport</keyword>
<feature type="transmembrane region" description="Helical" evidence="7">
    <location>
        <begin position="99"/>
        <end position="116"/>
    </location>
</feature>
<evidence type="ECO:0000256" key="4">
    <source>
        <dbReference type="ARBA" id="ARBA00022692"/>
    </source>
</evidence>
<accession>A0ABN6Z0Q8</accession>
<dbReference type="InterPro" id="IPR011701">
    <property type="entry name" value="MFS"/>
</dbReference>
<sequence>MKNSYNTKQVFVSACIGMCFFGIAMIVLGAMLPVLTERLSLTPIQATSLVAFLPIGMLAGSLLFGPVMDRYGYKTLLNVSCLLVLIGLEGIAFLKSVELLQVSILCIGFGGGILNGETNALVSDIYDNSKKQAHLSLLGAFYGIGALGIPVLLSFLTHYYSHENILAALGGLMLLLIIYCSSIKYPIAKQSSGFPIKESLRLLKNKTLVLLAFILFFQSGIEGISNNWTALYLTSSTVISKSDAMLTIIGMVAGLTITRLILIWLLKKTTAKTILISSLSLAIFGFLLLISPSYWRAFFGMICIGVGLSSTFPIILGIIGSAFSELSGTAFSIALTVALIGNNLLNNLVGLLSGAVGIACYPFIAITSLTIMLFLFTYSKRKANIHL</sequence>
<feature type="transmembrane region" description="Helical" evidence="7">
    <location>
        <begin position="76"/>
        <end position="93"/>
    </location>
</feature>
<name>A0ABN6Z0Q8_9BACE</name>
<feature type="transmembrane region" description="Helical" evidence="7">
    <location>
        <begin position="326"/>
        <end position="345"/>
    </location>
</feature>
<keyword evidence="6 7" id="KW-0472">Membrane</keyword>
<feature type="transmembrane region" description="Helical" evidence="7">
    <location>
        <begin position="208"/>
        <end position="225"/>
    </location>
</feature>
<comment type="similarity">
    <text evidence="2">Belongs to the major facilitator superfamily.</text>
</comment>
<evidence type="ECO:0000259" key="8">
    <source>
        <dbReference type="PROSITE" id="PS50850"/>
    </source>
</evidence>
<dbReference type="PANTHER" id="PTHR23514:SF3">
    <property type="entry name" value="BYPASS OF STOP CODON PROTEIN 6"/>
    <property type="match status" value="1"/>
</dbReference>
<evidence type="ECO:0000256" key="2">
    <source>
        <dbReference type="ARBA" id="ARBA00008335"/>
    </source>
</evidence>
<feature type="transmembrane region" description="Helical" evidence="7">
    <location>
        <begin position="297"/>
        <end position="319"/>
    </location>
</feature>
<proteinExistence type="inferred from homology"/>
<feature type="transmembrane region" description="Helical" evidence="7">
    <location>
        <begin position="12"/>
        <end position="32"/>
    </location>
</feature>
<keyword evidence="5 7" id="KW-1133">Transmembrane helix</keyword>
<dbReference type="RefSeq" id="WP_353332908.1">
    <property type="nucleotide sequence ID" value="NZ_AP028055.1"/>
</dbReference>
<dbReference type="Proteomes" id="UP001496674">
    <property type="component" value="Chromosome"/>
</dbReference>
<dbReference type="InterPro" id="IPR020846">
    <property type="entry name" value="MFS_dom"/>
</dbReference>
<feature type="transmembrane region" description="Helical" evidence="7">
    <location>
        <begin position="165"/>
        <end position="187"/>
    </location>
</feature>
<dbReference type="PROSITE" id="PS50850">
    <property type="entry name" value="MFS"/>
    <property type="match status" value="1"/>
</dbReference>
<feature type="transmembrane region" description="Helical" evidence="7">
    <location>
        <begin position="245"/>
        <end position="266"/>
    </location>
</feature>
<keyword evidence="10" id="KW-1185">Reference proteome</keyword>
<dbReference type="Gene3D" id="1.20.1250.20">
    <property type="entry name" value="MFS general substrate transporter like domains"/>
    <property type="match status" value="1"/>
</dbReference>
<feature type="transmembrane region" description="Helical" evidence="7">
    <location>
        <begin position="351"/>
        <end position="376"/>
    </location>
</feature>
<evidence type="ECO:0000313" key="10">
    <source>
        <dbReference type="Proteomes" id="UP001496674"/>
    </source>
</evidence>
<evidence type="ECO:0000256" key="7">
    <source>
        <dbReference type="SAM" id="Phobius"/>
    </source>
</evidence>
<reference evidence="9 10" key="1">
    <citation type="submission" date="2023-04" db="EMBL/GenBank/DDBJ databases">
        <title>Draft genome sequence of acteroides sedimenti strain YN3PY1.</title>
        <authorList>
            <person name="Yoshida N."/>
        </authorList>
    </citation>
    <scope>NUCLEOTIDE SEQUENCE [LARGE SCALE GENOMIC DNA]</scope>
    <source>
        <strain evidence="9 10">YN3PY1</strain>
    </source>
</reference>
<comment type="subcellular location">
    <subcellularLocation>
        <location evidence="1">Endomembrane system</location>
        <topology evidence="1">Multi-pass membrane protein</topology>
    </subcellularLocation>
</comment>
<evidence type="ECO:0000256" key="5">
    <source>
        <dbReference type="ARBA" id="ARBA00022989"/>
    </source>
</evidence>
<gene>
    <name evidence="9" type="ORF">BSYN_04430</name>
</gene>
<dbReference type="SUPFAM" id="SSF103473">
    <property type="entry name" value="MFS general substrate transporter"/>
    <property type="match status" value="1"/>
</dbReference>
<dbReference type="InterPro" id="IPR036259">
    <property type="entry name" value="MFS_trans_sf"/>
</dbReference>
<feature type="transmembrane region" description="Helical" evidence="7">
    <location>
        <begin position="137"/>
        <end position="159"/>
    </location>
</feature>